<feature type="non-terminal residue" evidence="1">
    <location>
        <position position="1"/>
    </location>
</feature>
<dbReference type="EMBL" id="BART01035433">
    <property type="protein sequence ID" value="GAH14443.1"/>
    <property type="molecule type" value="Genomic_DNA"/>
</dbReference>
<dbReference type="AlphaFoldDB" id="X1F0V2"/>
<sequence>RKLDPIPDDAVLDLDCLNNNLAAINQSFVNEFSGSIGLRPRLSIGEALLLDL</sequence>
<organism evidence="1">
    <name type="scientific">marine sediment metagenome</name>
    <dbReference type="NCBI Taxonomy" id="412755"/>
    <lineage>
        <taxon>unclassified sequences</taxon>
        <taxon>metagenomes</taxon>
        <taxon>ecological metagenomes</taxon>
    </lineage>
</organism>
<comment type="caution">
    <text evidence="1">The sequence shown here is derived from an EMBL/GenBank/DDBJ whole genome shotgun (WGS) entry which is preliminary data.</text>
</comment>
<reference evidence="1" key="1">
    <citation type="journal article" date="2014" name="Front. Microbiol.">
        <title>High frequency of phylogenetically diverse reductive dehalogenase-homologous genes in deep subseafloor sedimentary metagenomes.</title>
        <authorList>
            <person name="Kawai M."/>
            <person name="Futagami T."/>
            <person name="Toyoda A."/>
            <person name="Takaki Y."/>
            <person name="Nishi S."/>
            <person name="Hori S."/>
            <person name="Arai W."/>
            <person name="Tsubouchi T."/>
            <person name="Morono Y."/>
            <person name="Uchiyama I."/>
            <person name="Ito T."/>
            <person name="Fujiyama A."/>
            <person name="Inagaki F."/>
            <person name="Takami H."/>
        </authorList>
    </citation>
    <scope>NUCLEOTIDE SEQUENCE</scope>
    <source>
        <strain evidence="1">Expedition CK06-06</strain>
    </source>
</reference>
<accession>X1F0V2</accession>
<gene>
    <name evidence="1" type="ORF">S01H4_60184</name>
</gene>
<evidence type="ECO:0000313" key="1">
    <source>
        <dbReference type="EMBL" id="GAH14443.1"/>
    </source>
</evidence>
<proteinExistence type="predicted"/>
<protein>
    <submittedName>
        <fullName evidence="1">Uncharacterized protein</fullName>
    </submittedName>
</protein>
<name>X1F0V2_9ZZZZ</name>